<feature type="chain" id="PRO_5002207177" evidence="1">
    <location>
        <begin position="23"/>
        <end position="1135"/>
    </location>
</feature>
<dbReference type="Proteomes" id="UP000054485">
    <property type="component" value="Unassembled WGS sequence"/>
</dbReference>
<sequence>MVSRHHRLILLLTALLSHLSLLCKFIWYTPVGMSSRPSCSMCARAVTLTHFITPPARGSMAWTPILHTGNGCLNPPEAPIQASKPDLHRCMGAETLKCTIHSGRIFPHKITHPEPVPCRNSVPTALVAPVYDFPDPPPVSPCAVEQEMLDHGVLTQEDIDIQLHSRTLPNLGPNFHTLEALLDVVDFYDTYHTITTADIMDDDTSADLIQLLDNNEDSPDHFEPDNDFFMSHGNHAMSTIPPHLLTIYAVTTWLHLQWDLPRAACNALLSILGCLLLFLSPQLETPFRTLQSATCVLALDTPFYILPCCPTCREVYPPAGSTHSQDSCMTCNIPLFLPDTTKRGFLRANKIPCVKYPYLPLSVQIRSILTIPGVEETLDRWRSKPQTPGQYTDIFDGDMCRLNLKAPNGRLFFSNDLNELQGPDKELHLGINQGIDWFSYIRSNIAPSHSSCPTSFSICNLPPKYRYRTLNLMCMSILPGPKEQNPDQIQYLLRLWKYGIKVPTESCPEVALVAVVCNKPAAHKIGGFGSHSHTNLCTACWITQADKAQAAAFVKDAFKECTNLEQWELGEQYQQLTTPTARKNFVKDFVVIDPMHNLFLRLVKTHFYNIWVQGKVLRPNHELTTFHKMLANFTLPSSCGKLPNDIEMPSGGSLTADQWLLLSTVYGPIVVEKARQAEKKMADRRALEAAKKQGKEAHALEKVRIAKEKELETAAKDEAKLKAAAAKKAKKACISAEKKAARYRKKVRICSIYFLYLSILQATQAPPSNLNSIPPNEVPPMTVTDVGDEGEDEIKFGLHPDDPANFLKLSSTLRILMRHTLSDADVNSADTLIQQYATELLKGCLFYSSNVIKPNHHYATHIASFVRNFGPLHDFWTFLFERLNKTYALLHMPNDSLPCEVAEHMLKASAEERGTVVGLAALSQELDEVNTDAGEVYALSPRRQKTSMSLEMCRLLAKTLCFHSPLTPVHCRSDRPVVSHSIPLRHEATFFDYVVIKGKRYYASRTVGYNSSSLIRAVMPDLHGEGGREGYGEVLEVFQLDQDINFASQSMWFARVCWFKPWHGSSAGWEDFAAVGIRLWELEEYQGLDNQLPSPIELDCIHGHLAHTTVSIGTDGVKVWATIDLVKESFHSFAE</sequence>
<name>A0A0C9ZNT2_9AGAM</name>
<evidence type="ECO:0000313" key="3">
    <source>
        <dbReference type="Proteomes" id="UP000054485"/>
    </source>
</evidence>
<dbReference type="InParanoid" id="A0A0C9ZNT2"/>
<organism evidence="2 3">
    <name type="scientific">Suillus luteus UH-Slu-Lm8-n1</name>
    <dbReference type="NCBI Taxonomy" id="930992"/>
    <lineage>
        <taxon>Eukaryota</taxon>
        <taxon>Fungi</taxon>
        <taxon>Dikarya</taxon>
        <taxon>Basidiomycota</taxon>
        <taxon>Agaricomycotina</taxon>
        <taxon>Agaricomycetes</taxon>
        <taxon>Agaricomycetidae</taxon>
        <taxon>Boletales</taxon>
        <taxon>Suillineae</taxon>
        <taxon>Suillaceae</taxon>
        <taxon>Suillus</taxon>
    </lineage>
</organism>
<dbReference type="STRING" id="930992.A0A0C9ZNT2"/>
<feature type="signal peptide" evidence="1">
    <location>
        <begin position="1"/>
        <end position="22"/>
    </location>
</feature>
<reference evidence="3" key="2">
    <citation type="submission" date="2015-01" db="EMBL/GenBank/DDBJ databases">
        <title>Evolutionary Origins and Diversification of the Mycorrhizal Mutualists.</title>
        <authorList>
            <consortium name="DOE Joint Genome Institute"/>
            <consortium name="Mycorrhizal Genomics Consortium"/>
            <person name="Kohler A."/>
            <person name="Kuo A."/>
            <person name="Nagy L.G."/>
            <person name="Floudas D."/>
            <person name="Copeland A."/>
            <person name="Barry K.W."/>
            <person name="Cichocki N."/>
            <person name="Veneault-Fourrey C."/>
            <person name="LaButti K."/>
            <person name="Lindquist E.A."/>
            <person name="Lipzen A."/>
            <person name="Lundell T."/>
            <person name="Morin E."/>
            <person name="Murat C."/>
            <person name="Riley R."/>
            <person name="Ohm R."/>
            <person name="Sun H."/>
            <person name="Tunlid A."/>
            <person name="Henrissat B."/>
            <person name="Grigoriev I.V."/>
            <person name="Hibbett D.S."/>
            <person name="Martin F."/>
        </authorList>
    </citation>
    <scope>NUCLEOTIDE SEQUENCE [LARGE SCALE GENOMIC DNA]</scope>
    <source>
        <strain evidence="3">UH-Slu-Lm8-n1</strain>
    </source>
</reference>
<keyword evidence="3" id="KW-1185">Reference proteome</keyword>
<dbReference type="EMBL" id="KN835347">
    <property type="protein sequence ID" value="KIK39335.1"/>
    <property type="molecule type" value="Genomic_DNA"/>
</dbReference>
<proteinExistence type="predicted"/>
<accession>A0A0C9ZNT2</accession>
<keyword evidence="1" id="KW-0732">Signal</keyword>
<evidence type="ECO:0000313" key="2">
    <source>
        <dbReference type="EMBL" id="KIK39335.1"/>
    </source>
</evidence>
<protein>
    <submittedName>
        <fullName evidence="2">Uncharacterized protein</fullName>
    </submittedName>
</protein>
<reference evidence="2 3" key="1">
    <citation type="submission" date="2014-04" db="EMBL/GenBank/DDBJ databases">
        <authorList>
            <consortium name="DOE Joint Genome Institute"/>
            <person name="Kuo A."/>
            <person name="Ruytinx J."/>
            <person name="Rineau F."/>
            <person name="Colpaert J."/>
            <person name="Kohler A."/>
            <person name="Nagy L.G."/>
            <person name="Floudas D."/>
            <person name="Copeland A."/>
            <person name="Barry K.W."/>
            <person name="Cichocki N."/>
            <person name="Veneault-Fourrey C."/>
            <person name="LaButti K."/>
            <person name="Lindquist E.A."/>
            <person name="Lipzen A."/>
            <person name="Lundell T."/>
            <person name="Morin E."/>
            <person name="Murat C."/>
            <person name="Sun H."/>
            <person name="Tunlid A."/>
            <person name="Henrissat B."/>
            <person name="Grigoriev I.V."/>
            <person name="Hibbett D.S."/>
            <person name="Martin F."/>
            <person name="Nordberg H.P."/>
            <person name="Cantor M.N."/>
            <person name="Hua S.X."/>
        </authorList>
    </citation>
    <scope>NUCLEOTIDE SEQUENCE [LARGE SCALE GENOMIC DNA]</scope>
    <source>
        <strain evidence="2 3">UH-Slu-Lm8-n1</strain>
    </source>
</reference>
<dbReference type="PANTHER" id="PTHR46579:SF1">
    <property type="entry name" value="F5_8 TYPE C DOMAIN-CONTAINING PROTEIN"/>
    <property type="match status" value="1"/>
</dbReference>
<dbReference type="HOGENOM" id="CLU_002101_2_0_1"/>
<dbReference type="OrthoDB" id="3239894at2759"/>
<evidence type="ECO:0000256" key="1">
    <source>
        <dbReference type="SAM" id="SignalP"/>
    </source>
</evidence>
<gene>
    <name evidence="2" type="ORF">CY34DRAFT_769633</name>
</gene>
<dbReference type="AlphaFoldDB" id="A0A0C9ZNT2"/>
<dbReference type="PANTHER" id="PTHR46579">
    <property type="entry name" value="F5/8 TYPE C DOMAIN-CONTAINING PROTEIN-RELATED"/>
    <property type="match status" value="1"/>
</dbReference>